<dbReference type="InterPro" id="IPR036249">
    <property type="entry name" value="Thioredoxin-like_sf"/>
</dbReference>
<dbReference type="PANTHER" id="PTHR30041:SF8">
    <property type="entry name" value="PROTEIN YFFB"/>
    <property type="match status" value="1"/>
</dbReference>
<dbReference type="InterPro" id="IPR006504">
    <property type="entry name" value="Tscrpt_reg_Spx/MgsR"/>
</dbReference>
<dbReference type="Pfam" id="PF03960">
    <property type="entry name" value="ArsC"/>
    <property type="match status" value="1"/>
</dbReference>
<dbReference type="PANTHER" id="PTHR30041">
    <property type="entry name" value="ARSENATE REDUCTASE"/>
    <property type="match status" value="1"/>
</dbReference>
<proteinExistence type="inferred from homology"/>
<organism evidence="2">
    <name type="scientific">Eubacterium limosum</name>
    <dbReference type="NCBI Taxonomy" id="1736"/>
    <lineage>
        <taxon>Bacteria</taxon>
        <taxon>Bacillati</taxon>
        <taxon>Bacillota</taxon>
        <taxon>Clostridia</taxon>
        <taxon>Eubacteriales</taxon>
        <taxon>Eubacteriaceae</taxon>
        <taxon>Eubacterium</taxon>
    </lineage>
</organism>
<protein>
    <submittedName>
        <fullName evidence="2">Regulatory protein MgsR</fullName>
    </submittedName>
</protein>
<dbReference type="CDD" id="cd03036">
    <property type="entry name" value="ArsC_like"/>
    <property type="match status" value="1"/>
</dbReference>
<accession>A0A6N3DE38</accession>
<dbReference type="InterPro" id="IPR006660">
    <property type="entry name" value="Arsenate_reductase-like"/>
</dbReference>
<dbReference type="AlphaFoldDB" id="A0A6N3DE38"/>
<name>A0A6N3DE38_EUBLI</name>
<dbReference type="PROSITE" id="PS51354">
    <property type="entry name" value="GLUTAREDOXIN_2"/>
    <property type="match status" value="1"/>
</dbReference>
<gene>
    <name evidence="2" type="primary">mgsR</name>
    <name evidence="2" type="ORF">ELLFYP34_03015</name>
</gene>
<evidence type="ECO:0000256" key="1">
    <source>
        <dbReference type="PROSITE-ProRule" id="PRU01282"/>
    </source>
</evidence>
<dbReference type="SUPFAM" id="SSF52833">
    <property type="entry name" value="Thioredoxin-like"/>
    <property type="match status" value="1"/>
</dbReference>
<dbReference type="EMBL" id="CACRTR010000009">
    <property type="protein sequence ID" value="VYU23703.1"/>
    <property type="molecule type" value="Genomic_DNA"/>
</dbReference>
<dbReference type="NCBIfam" id="TIGR01617">
    <property type="entry name" value="arsC_related"/>
    <property type="match status" value="1"/>
</dbReference>
<dbReference type="PROSITE" id="PS51353">
    <property type="entry name" value="ARSC"/>
    <property type="match status" value="1"/>
</dbReference>
<dbReference type="Gene3D" id="3.40.30.10">
    <property type="entry name" value="Glutaredoxin"/>
    <property type="match status" value="1"/>
</dbReference>
<comment type="similarity">
    <text evidence="1">Belongs to the ArsC family.</text>
</comment>
<sequence>MKPIFLCYPKCSTCQKAKRFLEARGVDYELRNIVEENPTKEELLKWMELYSGEPKKFFNVSGMAYRELGLKDKVKTMSREEMAEILSTNGMLVKRPELIFEDKVLVGFKEEEWAAALGL</sequence>
<reference evidence="2" key="1">
    <citation type="submission" date="2019-11" db="EMBL/GenBank/DDBJ databases">
        <authorList>
            <person name="Feng L."/>
        </authorList>
    </citation>
    <scope>NUCLEOTIDE SEQUENCE</scope>
    <source>
        <strain evidence="2">ElimosumLFYP34</strain>
    </source>
</reference>
<evidence type="ECO:0000313" key="2">
    <source>
        <dbReference type="EMBL" id="VYU23703.1"/>
    </source>
</evidence>